<reference evidence="4" key="2">
    <citation type="submission" date="2015-01" db="EMBL/GenBank/DDBJ databases">
        <title>Evolutionary Origins and Diversification of the Mycorrhizal Mutualists.</title>
        <authorList>
            <consortium name="DOE Joint Genome Institute"/>
            <consortium name="Mycorrhizal Genomics Consortium"/>
            <person name="Kohler A."/>
            <person name="Kuo A."/>
            <person name="Nagy L.G."/>
            <person name="Floudas D."/>
            <person name="Copeland A."/>
            <person name="Barry K.W."/>
            <person name="Cichocki N."/>
            <person name="Veneault-Fourrey C."/>
            <person name="LaButti K."/>
            <person name="Lindquist E.A."/>
            <person name="Lipzen A."/>
            <person name="Lundell T."/>
            <person name="Morin E."/>
            <person name="Murat C."/>
            <person name="Riley R."/>
            <person name="Ohm R."/>
            <person name="Sun H."/>
            <person name="Tunlid A."/>
            <person name="Henrissat B."/>
            <person name="Grigoriev I.V."/>
            <person name="Hibbett D.S."/>
            <person name="Martin F."/>
        </authorList>
    </citation>
    <scope>NUCLEOTIDE SEQUENCE [LARGE SCALE GENOMIC DNA]</scope>
    <source>
        <strain evidence="4">LaAM-08-1</strain>
    </source>
</reference>
<organism evidence="3 4">
    <name type="scientific">Laccaria amethystina LaAM-08-1</name>
    <dbReference type="NCBI Taxonomy" id="1095629"/>
    <lineage>
        <taxon>Eukaryota</taxon>
        <taxon>Fungi</taxon>
        <taxon>Dikarya</taxon>
        <taxon>Basidiomycota</taxon>
        <taxon>Agaricomycotina</taxon>
        <taxon>Agaricomycetes</taxon>
        <taxon>Agaricomycetidae</taxon>
        <taxon>Agaricales</taxon>
        <taxon>Agaricineae</taxon>
        <taxon>Hydnangiaceae</taxon>
        <taxon>Laccaria</taxon>
    </lineage>
</organism>
<evidence type="ECO:0000313" key="3">
    <source>
        <dbReference type="EMBL" id="KIK00232.1"/>
    </source>
</evidence>
<protein>
    <submittedName>
        <fullName evidence="3">Uncharacterized protein</fullName>
    </submittedName>
</protein>
<dbReference type="Proteomes" id="UP000054477">
    <property type="component" value="Unassembled WGS sequence"/>
</dbReference>
<evidence type="ECO:0000256" key="2">
    <source>
        <dbReference type="SAM" id="SignalP"/>
    </source>
</evidence>
<feature type="signal peptide" evidence="2">
    <location>
        <begin position="1"/>
        <end position="19"/>
    </location>
</feature>
<dbReference type="AlphaFoldDB" id="A0A0C9XR93"/>
<name>A0A0C9XR93_9AGAR</name>
<accession>A0A0C9XR93</accession>
<reference evidence="3 4" key="1">
    <citation type="submission" date="2014-04" db="EMBL/GenBank/DDBJ databases">
        <authorList>
            <consortium name="DOE Joint Genome Institute"/>
            <person name="Kuo A."/>
            <person name="Kohler A."/>
            <person name="Nagy L.G."/>
            <person name="Floudas D."/>
            <person name="Copeland A."/>
            <person name="Barry K.W."/>
            <person name="Cichocki N."/>
            <person name="Veneault-Fourrey C."/>
            <person name="LaButti K."/>
            <person name="Lindquist E.A."/>
            <person name="Lipzen A."/>
            <person name="Lundell T."/>
            <person name="Morin E."/>
            <person name="Murat C."/>
            <person name="Sun H."/>
            <person name="Tunlid A."/>
            <person name="Henrissat B."/>
            <person name="Grigoriev I.V."/>
            <person name="Hibbett D.S."/>
            <person name="Martin F."/>
            <person name="Nordberg H.P."/>
            <person name="Cantor M.N."/>
            <person name="Hua S.X."/>
        </authorList>
    </citation>
    <scope>NUCLEOTIDE SEQUENCE [LARGE SCALE GENOMIC DNA]</scope>
    <source>
        <strain evidence="3 4">LaAM-08-1</strain>
    </source>
</reference>
<evidence type="ECO:0000256" key="1">
    <source>
        <dbReference type="SAM" id="MobiDB-lite"/>
    </source>
</evidence>
<keyword evidence="2" id="KW-0732">Signal</keyword>
<feature type="region of interest" description="Disordered" evidence="1">
    <location>
        <begin position="159"/>
        <end position="199"/>
    </location>
</feature>
<sequence>MITSITRLTLLLLISFAHAALSAFTKTTRSGNDYVELNTAGTWCYYPGTNTNIDVACVGKQAEFGPVIDAHISQGVSISYYGADIQRLGGAEYPIKTTGGKVYLCLSGRGGDKTYQTECEITTADNRFGGLSRCALAVSQKTVTDECYVPGVAPTHANATSTATGTAAPAPANSAPGVAGTGTRTAESAGSTSTGTASTLNSASATYKSVALELGLTTLVFVFLLVN</sequence>
<dbReference type="HOGENOM" id="CLU_090715_0_0_1"/>
<evidence type="ECO:0000313" key="4">
    <source>
        <dbReference type="Proteomes" id="UP000054477"/>
    </source>
</evidence>
<proteinExistence type="predicted"/>
<keyword evidence="4" id="KW-1185">Reference proteome</keyword>
<gene>
    <name evidence="3" type="ORF">K443DRAFT_7814</name>
</gene>
<feature type="chain" id="PRO_5002222941" evidence="2">
    <location>
        <begin position="20"/>
        <end position="227"/>
    </location>
</feature>
<dbReference type="OrthoDB" id="2966769at2759"/>
<dbReference type="EMBL" id="KN838630">
    <property type="protein sequence ID" value="KIK00232.1"/>
    <property type="molecule type" value="Genomic_DNA"/>
</dbReference>